<gene>
    <name evidence="2" type="ORF">WT83_30525</name>
</gene>
<name>A0A125K3J9_9BURK</name>
<organism evidence="2 3">
    <name type="scientific">Burkholderia territorii</name>
    <dbReference type="NCBI Taxonomy" id="1503055"/>
    <lineage>
        <taxon>Bacteria</taxon>
        <taxon>Pseudomonadati</taxon>
        <taxon>Pseudomonadota</taxon>
        <taxon>Betaproteobacteria</taxon>
        <taxon>Burkholderiales</taxon>
        <taxon>Burkholderiaceae</taxon>
        <taxon>Burkholderia</taxon>
        <taxon>Burkholderia cepacia complex</taxon>
    </lineage>
</organism>
<comment type="caution">
    <text evidence="2">The sequence shown here is derived from an EMBL/GenBank/DDBJ whole genome shotgun (WGS) entry which is preliminary data.</text>
</comment>
<dbReference type="AlphaFoldDB" id="A0A125K3J9"/>
<evidence type="ECO:0000256" key="1">
    <source>
        <dbReference type="SAM" id="Phobius"/>
    </source>
</evidence>
<protein>
    <submittedName>
        <fullName evidence="2">Uncharacterized protein</fullName>
    </submittedName>
</protein>
<feature type="transmembrane region" description="Helical" evidence="1">
    <location>
        <begin position="166"/>
        <end position="184"/>
    </location>
</feature>
<keyword evidence="1" id="KW-0812">Transmembrane</keyword>
<evidence type="ECO:0000313" key="2">
    <source>
        <dbReference type="EMBL" id="KWN04833.1"/>
    </source>
</evidence>
<dbReference type="EMBL" id="LPLZ01000090">
    <property type="protein sequence ID" value="KWN04833.1"/>
    <property type="molecule type" value="Genomic_DNA"/>
</dbReference>
<proteinExistence type="predicted"/>
<keyword evidence="1" id="KW-1133">Transmembrane helix</keyword>
<sequence length="214" mass="23609">MHILKDLPEGTISQHLLEAIERAAIAEIRQYADGRRANIARGAETRGLAALLVDKYGAGMARAFLIAGIDSTVRAETDRLVRELDPGFEQHRDSRWAARPASRSCRNRTIKRRMTTMEEPDVNQPQTEWRLEATIVRYNVKAIGGWMLFAMGSILATLFASGNHPARAAAAALIAVPGAVLISRNRAPLRRVQRVQCGAIRIVREPGHTGQADK</sequence>
<accession>A0A125K3J9</accession>
<keyword evidence="1" id="KW-0472">Membrane</keyword>
<dbReference type="Proteomes" id="UP000068016">
    <property type="component" value="Unassembled WGS sequence"/>
</dbReference>
<dbReference type="RefSeq" id="WP_060348822.1">
    <property type="nucleotide sequence ID" value="NZ_LPLZ01000090.1"/>
</dbReference>
<reference evidence="2 3" key="1">
    <citation type="submission" date="2015-11" db="EMBL/GenBank/DDBJ databases">
        <title>Expanding the genomic diversity of Burkholderia species for the development of highly accurate diagnostics.</title>
        <authorList>
            <person name="Sahl J."/>
            <person name="Keim P."/>
            <person name="Wagner D."/>
        </authorList>
    </citation>
    <scope>NUCLEOTIDE SEQUENCE [LARGE SCALE GENOMIC DNA]</scope>
    <source>
        <strain evidence="2 3">MSMB793WGS</strain>
    </source>
</reference>
<evidence type="ECO:0000313" key="3">
    <source>
        <dbReference type="Proteomes" id="UP000068016"/>
    </source>
</evidence>
<feature type="transmembrane region" description="Helical" evidence="1">
    <location>
        <begin position="140"/>
        <end position="160"/>
    </location>
</feature>